<sequence length="84" mass="9630">MATQPVDANIQTFRDFLVQYNNVAEQCFNSCVNDFTSRTVSDKEEKCSSNCLDKYLKMTQRVSMRFQEHQMLNAEANGAPLQKA</sequence>
<comment type="caution">
    <text evidence="10">The sequence shown here is derived from an EMBL/GenBank/DDBJ whole genome shotgun (WGS) entry which is preliminary data.</text>
</comment>
<dbReference type="GO" id="GO:0015031">
    <property type="term" value="P:protein transport"/>
    <property type="evidence" value="ECO:0007669"/>
    <property type="project" value="UniProtKB-KW"/>
</dbReference>
<evidence type="ECO:0000256" key="2">
    <source>
        <dbReference type="ARBA" id="ARBA00022723"/>
    </source>
</evidence>
<dbReference type="GO" id="GO:0046872">
    <property type="term" value="F:metal ion binding"/>
    <property type="evidence" value="ECO:0007669"/>
    <property type="project" value="UniProtKB-KW"/>
</dbReference>
<accession>A0A8S1HE52</accession>
<dbReference type="Proteomes" id="UP000835052">
    <property type="component" value="Unassembled WGS sequence"/>
</dbReference>
<name>A0A8S1HE52_9PELO</name>
<reference evidence="10" key="1">
    <citation type="submission" date="2020-10" db="EMBL/GenBank/DDBJ databases">
        <authorList>
            <person name="Kikuchi T."/>
        </authorList>
    </citation>
    <scope>NUCLEOTIDE SEQUENCE</scope>
    <source>
        <strain evidence="10">NKZ352</strain>
    </source>
</reference>
<keyword evidence="7 8" id="KW-1015">Disulfide bond</keyword>
<comment type="subunit">
    <text evidence="8">Heterohexamer.</text>
</comment>
<keyword evidence="6 8" id="KW-0496">Mitochondrion</keyword>
<keyword evidence="3" id="KW-0862">Zinc</keyword>
<keyword evidence="8" id="KW-0143">Chaperone</keyword>
<dbReference type="InterPro" id="IPR035427">
    <property type="entry name" value="Tim10-like_dom_sf"/>
</dbReference>
<dbReference type="OrthoDB" id="1551503at2759"/>
<gene>
    <name evidence="10" type="ORF">CAUJ_LOCUS10008</name>
</gene>
<feature type="domain" description="Tim10-like" evidence="9">
    <location>
        <begin position="9"/>
        <end position="68"/>
    </location>
</feature>
<evidence type="ECO:0000256" key="5">
    <source>
        <dbReference type="ARBA" id="ARBA00023010"/>
    </source>
</evidence>
<dbReference type="AlphaFoldDB" id="A0A8S1HE52"/>
<evidence type="ECO:0000256" key="6">
    <source>
        <dbReference type="ARBA" id="ARBA00023128"/>
    </source>
</evidence>
<dbReference type="SUPFAM" id="SSF144122">
    <property type="entry name" value="Tim10-like"/>
    <property type="match status" value="1"/>
</dbReference>
<keyword evidence="1 8" id="KW-0813">Transport</keyword>
<comment type="domain">
    <text evidence="8">The twin CX3C motif contains 4 conserved Cys residues that form 2 disulfide bonds in the mitochondrial intermembrane space.</text>
</comment>
<keyword evidence="4 8" id="KW-0653">Protein transport</keyword>
<evidence type="ECO:0000256" key="8">
    <source>
        <dbReference type="RuleBase" id="RU367043"/>
    </source>
</evidence>
<dbReference type="Pfam" id="PF02953">
    <property type="entry name" value="zf-Tim10_DDP"/>
    <property type="match status" value="1"/>
</dbReference>
<keyword evidence="8" id="KW-0472">Membrane</keyword>
<comment type="similarity">
    <text evidence="8">Belongs to the small Tim family.</text>
</comment>
<evidence type="ECO:0000313" key="11">
    <source>
        <dbReference type="Proteomes" id="UP000835052"/>
    </source>
</evidence>
<evidence type="ECO:0000256" key="4">
    <source>
        <dbReference type="ARBA" id="ARBA00022927"/>
    </source>
</evidence>
<proteinExistence type="inferred from homology"/>
<dbReference type="Gene3D" id="1.10.287.810">
    <property type="entry name" value="Mitochondrial import inner membrane translocase subunit tim13 like domains"/>
    <property type="match status" value="1"/>
</dbReference>
<keyword evidence="2" id="KW-0479">Metal-binding</keyword>
<organism evidence="10 11">
    <name type="scientific">Caenorhabditis auriculariae</name>
    <dbReference type="NCBI Taxonomy" id="2777116"/>
    <lineage>
        <taxon>Eukaryota</taxon>
        <taxon>Metazoa</taxon>
        <taxon>Ecdysozoa</taxon>
        <taxon>Nematoda</taxon>
        <taxon>Chromadorea</taxon>
        <taxon>Rhabditida</taxon>
        <taxon>Rhabditina</taxon>
        <taxon>Rhabditomorpha</taxon>
        <taxon>Rhabditoidea</taxon>
        <taxon>Rhabditidae</taxon>
        <taxon>Peloderinae</taxon>
        <taxon>Caenorhabditis</taxon>
    </lineage>
</organism>
<evidence type="ECO:0000256" key="1">
    <source>
        <dbReference type="ARBA" id="ARBA00022448"/>
    </source>
</evidence>
<dbReference type="EMBL" id="CAJGYM010000041">
    <property type="protein sequence ID" value="CAD6194089.1"/>
    <property type="molecule type" value="Genomic_DNA"/>
</dbReference>
<evidence type="ECO:0000259" key="9">
    <source>
        <dbReference type="Pfam" id="PF02953"/>
    </source>
</evidence>
<comment type="subcellular location">
    <subcellularLocation>
        <location evidence="8">Mitochondrion inner membrane</location>
        <topology evidence="8">Peripheral membrane protein</topology>
        <orientation evidence="8">Intermembrane side</orientation>
    </subcellularLocation>
</comment>
<dbReference type="GO" id="GO:0005743">
    <property type="term" value="C:mitochondrial inner membrane"/>
    <property type="evidence" value="ECO:0007669"/>
    <property type="project" value="UniProtKB-SubCell"/>
</dbReference>
<keyword evidence="8" id="KW-0999">Mitochondrion inner membrane</keyword>
<dbReference type="PANTHER" id="PTHR13172">
    <property type="entry name" value="MITOCHONDRIAL IMPORT INNER MEMBRANE TRANSLOCASE SUBUNIT TIM9B"/>
    <property type="match status" value="1"/>
</dbReference>
<dbReference type="InterPro" id="IPR004217">
    <property type="entry name" value="Tim10-like"/>
</dbReference>
<dbReference type="InterPro" id="IPR050673">
    <property type="entry name" value="Mito_inner_translocase_sub"/>
</dbReference>
<keyword evidence="5 8" id="KW-0811">Translocation</keyword>
<protein>
    <recommendedName>
        <fullName evidence="8">Mitochondrial import inner membrane translocase subunit</fullName>
    </recommendedName>
</protein>
<evidence type="ECO:0000256" key="7">
    <source>
        <dbReference type="ARBA" id="ARBA00023157"/>
    </source>
</evidence>
<evidence type="ECO:0000256" key="3">
    <source>
        <dbReference type="ARBA" id="ARBA00022833"/>
    </source>
</evidence>
<comment type="function">
    <text evidence="8">Mitochondrial intermembrane chaperone that participates in the import and insertion of some multi-pass transmembrane proteins into the mitochondrial inner membrane. Also required for the transfer of beta-barrel precursors from the TOM complex to the sorting and assembly machinery (SAM complex) of the outer membrane. Acts as a chaperone-like protein that protects the hydrophobic precursors from aggregation and guide them through the mitochondrial intermembrane space.</text>
</comment>
<evidence type="ECO:0000313" key="10">
    <source>
        <dbReference type="EMBL" id="CAD6194089.1"/>
    </source>
</evidence>
<keyword evidence="11" id="KW-1185">Reference proteome</keyword>